<name>A0A381ZWE5_9ZZZZ</name>
<feature type="non-terminal residue" evidence="1">
    <location>
        <position position="274"/>
    </location>
</feature>
<accession>A0A381ZWE5</accession>
<sequence>MIIHQGYGNTASKWKNRLEDAGHTVTSVNMSSSSFPGDTTSYEQIYDIRYSNTHALTTSQKNAYEALLARGGTLFLNTENPHSNHQTRNTGIATFITSLGAGTVTYSSSYAGNGTQWNTTHSYVDGMSGTLTMPAAGTFSALGNGDWLVKDADGDVVAAVWYGEDLDNAYSDGIVFVFTDINYASHSSYYTNNNKAFMDALRTALASTFNQPTSAVTISAAQTVIKNAAFNNNRSNTGCDVCIIQSGTNVDIDVRQGGNGNFISDTDWDGPATL</sequence>
<evidence type="ECO:0000313" key="1">
    <source>
        <dbReference type="EMBL" id="SVA93560.1"/>
    </source>
</evidence>
<proteinExistence type="predicted"/>
<reference evidence="1" key="1">
    <citation type="submission" date="2018-05" db="EMBL/GenBank/DDBJ databases">
        <authorList>
            <person name="Lanie J.A."/>
            <person name="Ng W.-L."/>
            <person name="Kazmierczak K.M."/>
            <person name="Andrzejewski T.M."/>
            <person name="Davidsen T.M."/>
            <person name="Wayne K.J."/>
            <person name="Tettelin H."/>
            <person name="Glass J.I."/>
            <person name="Rusch D."/>
            <person name="Podicherti R."/>
            <person name="Tsui H.-C.T."/>
            <person name="Winkler M.E."/>
        </authorList>
    </citation>
    <scope>NUCLEOTIDE SEQUENCE</scope>
</reference>
<dbReference type="AlphaFoldDB" id="A0A381ZWE5"/>
<dbReference type="EMBL" id="UINC01022927">
    <property type="protein sequence ID" value="SVA93560.1"/>
    <property type="molecule type" value="Genomic_DNA"/>
</dbReference>
<evidence type="ECO:0008006" key="2">
    <source>
        <dbReference type="Google" id="ProtNLM"/>
    </source>
</evidence>
<gene>
    <name evidence="1" type="ORF">METZ01_LOCUS146414</name>
</gene>
<organism evidence="1">
    <name type="scientific">marine metagenome</name>
    <dbReference type="NCBI Taxonomy" id="408172"/>
    <lineage>
        <taxon>unclassified sequences</taxon>
        <taxon>metagenomes</taxon>
        <taxon>ecological metagenomes</taxon>
    </lineage>
</organism>
<protein>
    <recommendedName>
        <fullName evidence="2">DUF4350 domain-containing protein</fullName>
    </recommendedName>
</protein>